<gene>
    <name evidence="2" type="ORF">AGA_896</name>
</gene>
<evidence type="ECO:0000313" key="2">
    <source>
        <dbReference type="EMBL" id="CEF54643.1"/>
    </source>
</evidence>
<evidence type="ECO:0000313" key="3">
    <source>
        <dbReference type="Proteomes" id="UP000068250"/>
    </source>
</evidence>
<evidence type="ECO:0000256" key="1">
    <source>
        <dbReference type="SAM" id="MobiDB-lite"/>
    </source>
</evidence>
<accession>A0A0U5FW35</accession>
<name>A0A0U5FW35_9PROT</name>
<feature type="region of interest" description="Disordered" evidence="1">
    <location>
        <begin position="42"/>
        <end position="63"/>
    </location>
</feature>
<feature type="compositionally biased region" description="Polar residues" evidence="1">
    <location>
        <begin position="42"/>
        <end position="55"/>
    </location>
</feature>
<reference evidence="3" key="1">
    <citation type="submission" date="2014-09" db="EMBL/GenBank/DDBJ databases">
        <authorList>
            <person name="Illeghems K.G."/>
        </authorList>
    </citation>
    <scope>NUCLEOTIDE SEQUENCE [LARGE SCALE GENOMIC DNA]</scope>
    <source>
        <strain evidence="3">LMG 23848T</strain>
    </source>
</reference>
<dbReference type="InterPro" id="IPR044033">
    <property type="entry name" value="GpV-like_apex"/>
</dbReference>
<dbReference type="AlphaFoldDB" id="A0A0U5FW35"/>
<dbReference type="Proteomes" id="UP000068250">
    <property type="component" value="Chromosome I"/>
</dbReference>
<organism evidence="2 3">
    <name type="scientific">Acetobacter ghanensis</name>
    <dbReference type="NCBI Taxonomy" id="431306"/>
    <lineage>
        <taxon>Bacteria</taxon>
        <taxon>Pseudomonadati</taxon>
        <taxon>Pseudomonadota</taxon>
        <taxon>Alphaproteobacteria</taxon>
        <taxon>Acetobacterales</taxon>
        <taxon>Acetobacteraceae</taxon>
        <taxon>Acetobacter</taxon>
    </lineage>
</organism>
<protein>
    <submittedName>
        <fullName evidence="2">Burkholderia phage Bcep781 gp36</fullName>
    </submittedName>
</protein>
<dbReference type="EMBL" id="LN609302">
    <property type="protein sequence ID" value="CEF54643.1"/>
    <property type="molecule type" value="Genomic_DNA"/>
</dbReference>
<sequence length="261" mass="27155">MGRCQPRPLRPMAYGCRTSSNTTLNQKCRTVSGQPLWEQRAVTTQQTSNSGNLPGSWQRPDGASGFNTTNAAIRRILSMIGADTLVQVKAVHGAGLEPVGTVDVQIMVHQQDGAGRTVPHGIIYGIPYFRLQGGTRAVICDPAVGDIGALIVCGRDISGVKANRAPSAPGSFRQHDYADALYIGGFLNGAPAEYIGWVGGDVHVKTAGKFVVDASECDINCTVNVAGAVTATGDVKAGSISLDSHKHSGVQTGNGNTGGPE</sequence>
<dbReference type="Gene3D" id="2.40.50.230">
    <property type="entry name" value="Gp5 N-terminal domain"/>
    <property type="match status" value="1"/>
</dbReference>
<dbReference type="InterPro" id="IPR037026">
    <property type="entry name" value="Vgr_OB-fold_dom_sf"/>
</dbReference>
<dbReference type="PATRIC" id="fig|431306.5.peg.897"/>
<dbReference type="Pfam" id="PF18946">
    <property type="entry name" value="Apex"/>
    <property type="match status" value="1"/>
</dbReference>
<dbReference type="STRING" id="431306.AGA_896"/>
<proteinExistence type="predicted"/>